<dbReference type="SUPFAM" id="SSF52266">
    <property type="entry name" value="SGNH hydrolase"/>
    <property type="match status" value="1"/>
</dbReference>
<proteinExistence type="predicted"/>
<reference evidence="1" key="1">
    <citation type="submission" date="2022-03" db="EMBL/GenBank/DDBJ databases">
        <authorList>
            <person name="Martin C."/>
        </authorList>
    </citation>
    <scope>NUCLEOTIDE SEQUENCE</scope>
</reference>
<protein>
    <submittedName>
        <fullName evidence="1">Uncharacterized protein</fullName>
    </submittedName>
</protein>
<dbReference type="AlphaFoldDB" id="A0A8J1UME3"/>
<gene>
    <name evidence="1" type="ORF">OFUS_LOCUS17721</name>
</gene>
<dbReference type="EMBL" id="CAIIXF020000008">
    <property type="protein sequence ID" value="CAH1792791.1"/>
    <property type="molecule type" value="Genomic_DNA"/>
</dbReference>
<evidence type="ECO:0000313" key="1">
    <source>
        <dbReference type="EMBL" id="CAH1792791.1"/>
    </source>
</evidence>
<sequence>MDETQRSSACTPGIIVTPKKLFLFIIIIIILSGLLHLFLYGYINITISTNFPSVRYIREYSTIGNATHIITEHGTHSAGSDILARLQNSIPVTNLTQEMYDRAFLWRGNTAKLKKIFRDAIVKKRPISMATIGGSVSAGGGVKASCEFPCLHMEILAEWLRTVLGVRVESRNVAMSGANSELYGYCLDAHVDAESTDILIGELSTNDRLSFSQPGFKERGRPFEEVIRNTKMHREKPVFISAGFIDSRLLILELTNGHNCSFDLEQNYYKPLLKYYDITGVSLHRVVCPVYGLQPGFRMLDVIGFDLFHPGLLSHRYVAIILMKFFAGIIEGTLKSLEVVDPPEPSLPTPLYNSTWITNPVCFTNTRHVHPRSSSNQSWAEMIKSNISIPVKYDNLRAIEMKGFHKFFSNSSMRRYEKYDIMEHRNDVMDGYQGNKVGDWITMELVASGKPPGSVQQVLSVAYVTCDSCDLAVISVWLGIHEKPISPVFNFKTVAGSAGVIIMPIDGLNLSDYVKEHQVFNVTMKLNWDYNFLLHTVMIAWR</sequence>
<name>A0A8J1UME3_OWEFU</name>
<keyword evidence="2" id="KW-1185">Reference proteome</keyword>
<dbReference type="PANTHER" id="PTHR34407">
    <property type="entry name" value="EXPRESSED PROTEIN"/>
    <property type="match status" value="1"/>
</dbReference>
<organism evidence="1 2">
    <name type="scientific">Owenia fusiformis</name>
    <name type="common">Polychaete worm</name>
    <dbReference type="NCBI Taxonomy" id="6347"/>
    <lineage>
        <taxon>Eukaryota</taxon>
        <taxon>Metazoa</taxon>
        <taxon>Spiralia</taxon>
        <taxon>Lophotrochozoa</taxon>
        <taxon>Annelida</taxon>
        <taxon>Polychaeta</taxon>
        <taxon>Sedentaria</taxon>
        <taxon>Canalipalpata</taxon>
        <taxon>Sabellida</taxon>
        <taxon>Oweniida</taxon>
        <taxon>Oweniidae</taxon>
        <taxon>Owenia</taxon>
    </lineage>
</organism>
<dbReference type="Proteomes" id="UP000749559">
    <property type="component" value="Unassembled WGS sequence"/>
</dbReference>
<evidence type="ECO:0000313" key="2">
    <source>
        <dbReference type="Proteomes" id="UP000749559"/>
    </source>
</evidence>
<dbReference type="OrthoDB" id="544608at2759"/>
<dbReference type="PANTHER" id="PTHR34407:SF1">
    <property type="entry name" value="SGNH HYDROLASE-TYPE ESTERASE DOMAIN-CONTAINING PROTEIN"/>
    <property type="match status" value="1"/>
</dbReference>
<comment type="caution">
    <text evidence="1">The sequence shown here is derived from an EMBL/GenBank/DDBJ whole genome shotgun (WGS) entry which is preliminary data.</text>
</comment>
<accession>A0A8J1UME3</accession>